<evidence type="ECO:0000256" key="1">
    <source>
        <dbReference type="ARBA" id="ARBA00009112"/>
    </source>
</evidence>
<feature type="coiled-coil region" evidence="2">
    <location>
        <begin position="557"/>
        <end position="584"/>
    </location>
</feature>
<evidence type="ECO:0000313" key="7">
    <source>
        <dbReference type="Proteomes" id="UP000327044"/>
    </source>
</evidence>
<feature type="region of interest" description="Disordered" evidence="3">
    <location>
        <begin position="18"/>
        <end position="37"/>
    </location>
</feature>
<evidence type="ECO:0000313" key="5">
    <source>
        <dbReference type="EMBL" id="JAV75265.1"/>
    </source>
</evidence>
<evidence type="ECO:0000259" key="4">
    <source>
        <dbReference type="Pfam" id="PF12090"/>
    </source>
</evidence>
<proteinExistence type="inferred from homology"/>
<dbReference type="PANTHER" id="PTHR13526:SF8">
    <property type="entry name" value="TRANSCRIPTION FACTOR SPT20 HOMOLOG"/>
    <property type="match status" value="1"/>
</dbReference>
<organism evidence="5">
    <name type="scientific">Photinus pyralis</name>
    <name type="common">Common eastern firefly</name>
    <name type="synonym">Lampyris pyralis</name>
    <dbReference type="NCBI Taxonomy" id="7054"/>
    <lineage>
        <taxon>Eukaryota</taxon>
        <taxon>Metazoa</taxon>
        <taxon>Ecdysozoa</taxon>
        <taxon>Arthropoda</taxon>
        <taxon>Hexapoda</taxon>
        <taxon>Insecta</taxon>
        <taxon>Pterygota</taxon>
        <taxon>Neoptera</taxon>
        <taxon>Endopterygota</taxon>
        <taxon>Coleoptera</taxon>
        <taxon>Polyphaga</taxon>
        <taxon>Elateriformia</taxon>
        <taxon>Elateroidea</taxon>
        <taxon>Lampyridae</taxon>
        <taxon>Lampyrinae</taxon>
        <taxon>Photinus</taxon>
    </lineage>
</organism>
<dbReference type="Proteomes" id="UP000327044">
    <property type="component" value="Unassembled WGS sequence"/>
</dbReference>
<evidence type="ECO:0000256" key="2">
    <source>
        <dbReference type="SAM" id="Coils"/>
    </source>
</evidence>
<sequence length="1022" mass="112568">MQSLEAACEEGEHTFKKAKISRSSLPAPRPQESEQTEALTTKKTFCIHTKLKELHIEECTKDYNQSSSGLKRNSLLLEKLVAQERLNTVILNLYPGNKGYSLAFRSTPRSESPEMGLSVFDDTANMLETRQWPYEEDEMLRCIDNEELPSFFIDLFDANFSFLFYSGCIIAEVRDYRQSYPHFKCDIHHVLLKPTLQTILSDIHSITEDKVDWGTDEKQQLESQLLIAKHPTLCLDANPLVGEIQCKLNHTRQLLNTHRLRRYARKFSQVTVNRKRKLDQFTHRPGLELYDYITRLRSRSKSSSVPLSSVNSKIAKKVHDDIRPIPVPNLDVPLLNPPSQGVLINEFKAYERPKETSDCLPQLIEEYVLETDMPSKEKGKSRVYHIKLSILQRPSNSEYLGELYLDRDHKKGERNGVACRFSLGTRAHANRYIQQFTEIFTEGGRKSVRIKYGLSQGYRERIALAQAQAQMQSQHTVQVNLPQQQLTHLGQNLQSPPCVMPLVNGTVGSGVTLVQQNQNVQNSSVPILQTQVQTGQTKLTSSEIEINALATKLMNSAQQFQAAANAKQQQQQQQQQKLASVTNNAAIINLLNSSPASNVNSDASAAVVNAINNTTSVSLLPHQMQTINQKLIGRKMTLSNVPNARVLNNSNLITVNNNNNRMTLSDLSSHLTPVTQAHTVTLTTANTNFVQTNYSNVPIKTVVNQRVLTPNTNDNKSALSALLVGTPAADRPDIVGPNTSSLLLEKLAGSSATTPVPTPSPTNFIQSPKTQYTVQSPKSVISPLSSPPPQSTGTINVQGLNFTPIQNISGLQNVQLQLPGFSQPISLPLNVSSAGTIQGHPTSIIVSLPVTTATATATSITQQAATTLVTSVTSPTVVLTNAGAGNLAQLVTSSVKGLSQQSLRAAGPAGVTLSQGGQFQLLTPVQRPRMQQSGIQQSIARGVQRTPITIKMAIPNATAAQVTLPPNSSMSSLSNQQLQFTLQKQAQLQQYQQLCLNQQQKNITQNITAKVRRRSNASDPQP</sequence>
<dbReference type="EMBL" id="GEZM01050951">
    <property type="protein sequence ID" value="JAV75272.1"/>
    <property type="molecule type" value="Transcribed_RNA"/>
</dbReference>
<dbReference type="EMBL" id="GEZM01050957">
    <property type="protein sequence ID" value="JAV75264.1"/>
    <property type="molecule type" value="Transcribed_RNA"/>
</dbReference>
<evidence type="ECO:0000313" key="6">
    <source>
        <dbReference type="EMBL" id="KAB0798872.1"/>
    </source>
</evidence>
<keyword evidence="7" id="KW-1185">Reference proteome</keyword>
<dbReference type="Pfam" id="PF12090">
    <property type="entry name" value="Spt20_SEP"/>
    <property type="match status" value="1"/>
</dbReference>
<dbReference type="EMBL" id="GEZM01050959">
    <property type="protein sequence ID" value="JAV75262.1"/>
    <property type="molecule type" value="Transcribed_RNA"/>
</dbReference>
<dbReference type="PANTHER" id="PTHR13526">
    <property type="entry name" value="TRANSCRIPTION FACTOR SPT20 HOMOLOG"/>
    <property type="match status" value="1"/>
</dbReference>
<dbReference type="OrthoDB" id="1932706at2759"/>
<reference evidence="6 7" key="2">
    <citation type="journal article" date="2018" name="Elife">
        <title>Firefly genomes illuminate parallel origins of bioluminescence in beetles.</title>
        <authorList>
            <person name="Fallon T.R."/>
            <person name="Lower S.E."/>
            <person name="Chang C.H."/>
            <person name="Bessho-Uehara M."/>
            <person name="Martin G.J."/>
            <person name="Bewick A.J."/>
            <person name="Behringer M."/>
            <person name="Debat H.J."/>
            <person name="Wong I."/>
            <person name="Day J.C."/>
            <person name="Suvorov A."/>
            <person name="Silva C.J."/>
            <person name="Stanger-Hall K.F."/>
            <person name="Hall D.W."/>
            <person name="Schmitz R.J."/>
            <person name="Nelson D.R."/>
            <person name="Lewis S.M."/>
            <person name="Shigenobu S."/>
            <person name="Bybee S.M."/>
            <person name="Larracuente A.M."/>
            <person name="Oba Y."/>
            <person name="Weng J.K."/>
        </authorList>
    </citation>
    <scope>NUCLEOTIDE SEQUENCE [LARGE SCALE GENOMIC DNA]</scope>
    <source>
        <strain evidence="6">1611_PpyrPB1</strain>
        <tissue evidence="6">Whole body</tissue>
    </source>
</reference>
<dbReference type="GO" id="GO:0003712">
    <property type="term" value="F:transcription coregulator activity"/>
    <property type="evidence" value="ECO:0007669"/>
    <property type="project" value="InterPro"/>
</dbReference>
<dbReference type="EMBL" id="GEZM01050956">
    <property type="protein sequence ID" value="JAV75265.1"/>
    <property type="molecule type" value="Transcribed_RNA"/>
</dbReference>
<dbReference type="GO" id="GO:0000124">
    <property type="term" value="C:SAGA complex"/>
    <property type="evidence" value="ECO:0007669"/>
    <property type="project" value="InterPro"/>
</dbReference>
<dbReference type="InParanoid" id="A0A1Y1LTN6"/>
<dbReference type="FunCoup" id="A0A1Y1LTN6">
    <property type="interactions" value="325"/>
</dbReference>
<feature type="domain" description="Spt20-like SEP" evidence="4">
    <location>
        <begin position="86"/>
        <end position="250"/>
    </location>
</feature>
<keyword evidence="2" id="KW-0175">Coiled coil</keyword>
<dbReference type="EMBL" id="VVIM01000005">
    <property type="protein sequence ID" value="KAB0798872.1"/>
    <property type="molecule type" value="Genomic_DNA"/>
</dbReference>
<dbReference type="AlphaFoldDB" id="A0A1Y1LTN6"/>
<protein>
    <recommendedName>
        <fullName evidence="4">Spt20-like SEP domain-containing protein</fullName>
    </recommendedName>
</protein>
<gene>
    <name evidence="6" type="ORF">PPYR_06752</name>
</gene>
<reference evidence="6" key="3">
    <citation type="submission" date="2019-08" db="EMBL/GenBank/DDBJ databases">
        <authorList>
            <consortium name="Photinus pyralis genome working group"/>
            <person name="Fallon T.R."/>
            <person name="Sander Lower S.E."/>
            <person name="Weng J.-K."/>
        </authorList>
    </citation>
    <scope>NUCLEOTIDE SEQUENCE</scope>
    <source>
        <strain evidence="6">1611_PpyrPB1</strain>
        <tissue evidence="6">Whole body</tissue>
    </source>
</reference>
<accession>A0A1Y1LTN6</accession>
<dbReference type="InterPro" id="IPR021950">
    <property type="entry name" value="Spt20"/>
</dbReference>
<name>A0A1Y1LTN6_PHOPY</name>
<reference evidence="5" key="1">
    <citation type="journal article" date="2016" name="Sci. Rep.">
        <title>Molecular characterization of firefly nuptial gifts: a multi-omics approach sheds light on postcopulatory sexual selection.</title>
        <authorList>
            <person name="Al-Wathiqui N."/>
            <person name="Fallon T.R."/>
            <person name="South A."/>
            <person name="Weng J.K."/>
            <person name="Lewis S.M."/>
        </authorList>
    </citation>
    <scope>NUCLEOTIDE SEQUENCE</scope>
</reference>
<dbReference type="InterPro" id="IPR046468">
    <property type="entry name" value="Spt20-like_SEP"/>
</dbReference>
<comment type="similarity">
    <text evidence="1">Belongs to the SPT20 family.</text>
</comment>
<dbReference type="GO" id="GO:0006357">
    <property type="term" value="P:regulation of transcription by RNA polymerase II"/>
    <property type="evidence" value="ECO:0007669"/>
    <property type="project" value="TreeGrafter"/>
</dbReference>
<evidence type="ECO:0000256" key="3">
    <source>
        <dbReference type="SAM" id="MobiDB-lite"/>
    </source>
</evidence>